<dbReference type="PANTHER" id="PTHR21049:SF0">
    <property type="entry name" value="DOLICHYL-DIPHOSPHOOLIGOSACCHARIDE--PROTEIN GLYCOSYLTRANSFERASE SUBUNIT 1"/>
    <property type="match status" value="1"/>
</dbReference>
<dbReference type="Pfam" id="PF04597">
    <property type="entry name" value="Ribophorin_I"/>
    <property type="match status" value="1"/>
</dbReference>
<protein>
    <recommendedName>
        <fullName evidence="5 11">Dolichyl-diphosphooligosaccharide--protein glycosyltransferase subunit 1</fullName>
    </recommendedName>
</protein>
<proteinExistence type="evidence at transcript level"/>
<comment type="subcellular location">
    <subcellularLocation>
        <location evidence="2 11">Endoplasmic reticulum membrane</location>
        <topology evidence="2 11">Single-pass type I membrane protein</topology>
    </subcellularLocation>
</comment>
<evidence type="ECO:0000313" key="13">
    <source>
        <dbReference type="EMBL" id="ACA83751.1"/>
    </source>
</evidence>
<evidence type="ECO:0000256" key="8">
    <source>
        <dbReference type="ARBA" id="ARBA00022824"/>
    </source>
</evidence>
<reference evidence="13" key="1">
    <citation type="journal article" date="2008" name="Comp. Biochem. Physiol. B, Biochem. Mol. Biol.">
        <title>The ribophorin I from Penaeus monodon shrimp: cDNA cloning, expression and phylogenetic analysis.</title>
        <authorList>
            <person name="Chotwiwatthanakun C."/>
            <person name="Ngopon J."/>
            <person name="Unajak S."/>
            <person name="Jitrapakdee S."/>
        </authorList>
    </citation>
    <scope>NUCLEOTIDE SEQUENCE</scope>
</reference>
<sequence length="601" mass="67981">MGVLGVLCVLGILGSVVPGGASATAYDSVNKDLLLKKVERKIDVATQVVKITSKISLENAGSGAVGAFLLALTEEEKRNLAFLSAQSGGTTLQLSESKVHEHQDIEFFKVELKDALQPGKIANVEVEYYLTHMLEPYPAAIQQGEKQLVRYLGNHYILTPYTTTTQTTTVTLPSPNVESYSRLKPSSHTDTSITYGPYDGVKPFSHDAMAIHYENNSPFLTVTSLERMIEVSHWGNIAVEETIDVLHTGAKLKGSFSRYDFQREHNTYSSVKSFKTIIPASAKDVYYRDEIGNISTSHMRIQDDAVELDLRPRFPLFGGWKTHYKIGYNVPSYEYLYNYGDEFILKMRILDHVFDDVVVDNVIVKVVLPEGVRNIELETPYPVERKADSLHYTYLDTIGRPIITISKKNLVESHIQDFSLKYSFPSILMLQEPLLVVVAFFILFITVILYVRLDLTLSKDDAIEAKMRVSSHCEMIDSHHDKRARQYEKLEEELQKLKVSKDVNQSQTATKKILQSIRDETQIISDLGAKIRLDNAEYADKVVELQKADKALRDSITQQLTNVEKLVLGKMTKQQYMDAETPLHKKKEEQLEKMKTILSGL</sequence>
<dbReference type="PANTHER" id="PTHR21049">
    <property type="entry name" value="RIBOPHORIN I"/>
    <property type="match status" value="1"/>
</dbReference>
<evidence type="ECO:0000256" key="4">
    <source>
        <dbReference type="ARBA" id="ARBA00008905"/>
    </source>
</evidence>
<evidence type="ECO:0000256" key="5">
    <source>
        <dbReference type="ARBA" id="ARBA00017611"/>
    </source>
</evidence>
<keyword evidence="9 11" id="KW-1133">Transmembrane helix</keyword>
<comment type="subunit">
    <text evidence="11">Component of the oligosaccharyltransferase (OST) complex.</text>
</comment>
<evidence type="ECO:0000256" key="10">
    <source>
        <dbReference type="ARBA" id="ARBA00023136"/>
    </source>
</evidence>
<evidence type="ECO:0000256" key="3">
    <source>
        <dbReference type="ARBA" id="ARBA00004922"/>
    </source>
</evidence>
<keyword evidence="8 11" id="KW-0256">Endoplasmic reticulum</keyword>
<accession>B3TPR8</accession>
<evidence type="ECO:0000256" key="9">
    <source>
        <dbReference type="ARBA" id="ARBA00022989"/>
    </source>
</evidence>
<keyword evidence="12" id="KW-0175">Coiled coil</keyword>
<dbReference type="EMBL" id="EU369695">
    <property type="protein sequence ID" value="ACA83751.1"/>
    <property type="molecule type" value="mRNA"/>
</dbReference>
<dbReference type="GO" id="GO:0018279">
    <property type="term" value="P:protein N-linked glycosylation via asparagine"/>
    <property type="evidence" value="ECO:0007669"/>
    <property type="project" value="TreeGrafter"/>
</dbReference>
<dbReference type="InterPro" id="IPR007676">
    <property type="entry name" value="Ribophorin_I"/>
</dbReference>
<feature type="coiled-coil region" evidence="12">
    <location>
        <begin position="480"/>
        <end position="507"/>
    </location>
</feature>
<comment type="function">
    <text evidence="1 11">Subunit of the oligosaccharyl transferase (OST) complex that catalyzes the initial transfer of a defined glycan (Glc(3)Man(9)GlcNAc(2) in eukaryotes) from the lipid carrier dolichol-pyrophosphate to an asparagine residue within an Asn-X-Ser/Thr consensus motif in nascent polypeptide chains, the first step in protein N-glycosylation. N-glycosylation occurs cotranslationally and the complex associates with the Sec61 complex at the channel-forming translocon complex that mediates protein translocation across the endoplasmic reticulum (ER). All subunits are required for a maximal enzyme activity.</text>
</comment>
<comment type="pathway">
    <text evidence="3 11">Protein modification; protein glycosylation.</text>
</comment>
<feature type="chain" id="PRO_5005122942" description="Dolichyl-diphosphooligosaccharide--protein glycosyltransferase subunit 1" evidence="11">
    <location>
        <begin position="24"/>
        <end position="601"/>
    </location>
</feature>
<name>B3TPR8_PENMO</name>
<dbReference type="AlphaFoldDB" id="B3TPR8"/>
<feature type="transmembrane region" description="Helical" evidence="11">
    <location>
        <begin position="433"/>
        <end position="451"/>
    </location>
</feature>
<dbReference type="GO" id="GO:0008250">
    <property type="term" value="C:oligosaccharyltransferase complex"/>
    <property type="evidence" value="ECO:0007669"/>
    <property type="project" value="UniProtKB-UniRule"/>
</dbReference>
<dbReference type="OrthoDB" id="310030at2759"/>
<keyword evidence="6 11" id="KW-0812">Transmembrane</keyword>
<evidence type="ECO:0000256" key="1">
    <source>
        <dbReference type="ARBA" id="ARBA00002791"/>
    </source>
</evidence>
<comment type="similarity">
    <text evidence="4 11">Belongs to the OST1 family.</text>
</comment>
<dbReference type="UniPathway" id="UPA00378"/>
<evidence type="ECO:0000256" key="11">
    <source>
        <dbReference type="RuleBase" id="RU361143"/>
    </source>
</evidence>
<evidence type="ECO:0000256" key="12">
    <source>
        <dbReference type="SAM" id="Coils"/>
    </source>
</evidence>
<evidence type="ECO:0000256" key="7">
    <source>
        <dbReference type="ARBA" id="ARBA00022729"/>
    </source>
</evidence>
<evidence type="ECO:0000256" key="6">
    <source>
        <dbReference type="ARBA" id="ARBA00022692"/>
    </source>
</evidence>
<feature type="signal peptide" evidence="11">
    <location>
        <begin position="1"/>
        <end position="23"/>
    </location>
</feature>
<evidence type="ECO:0000256" key="2">
    <source>
        <dbReference type="ARBA" id="ARBA00004115"/>
    </source>
</evidence>
<keyword evidence="10 11" id="KW-0472">Membrane</keyword>
<keyword evidence="7 11" id="KW-0732">Signal</keyword>
<organism evidence="13">
    <name type="scientific">Penaeus monodon</name>
    <name type="common">Giant tiger prawn</name>
    <dbReference type="NCBI Taxonomy" id="6687"/>
    <lineage>
        <taxon>Eukaryota</taxon>
        <taxon>Metazoa</taxon>
        <taxon>Ecdysozoa</taxon>
        <taxon>Arthropoda</taxon>
        <taxon>Crustacea</taxon>
        <taxon>Multicrustacea</taxon>
        <taxon>Malacostraca</taxon>
        <taxon>Eumalacostraca</taxon>
        <taxon>Eucarida</taxon>
        <taxon>Decapoda</taxon>
        <taxon>Dendrobranchiata</taxon>
        <taxon>Penaeoidea</taxon>
        <taxon>Penaeidae</taxon>
        <taxon>Penaeus</taxon>
    </lineage>
</organism>